<protein>
    <submittedName>
        <fullName evidence="2">Uncharacterized protein</fullName>
    </submittedName>
</protein>
<dbReference type="RefSeq" id="WP_177246263.1">
    <property type="nucleotide sequence ID" value="NZ_FONG01000001.1"/>
</dbReference>
<name>A0A1I1WV62_9ACTN</name>
<evidence type="ECO:0000313" key="3">
    <source>
        <dbReference type="Proteomes" id="UP000199323"/>
    </source>
</evidence>
<dbReference type="EMBL" id="FONG01000001">
    <property type="protein sequence ID" value="SFD97353.1"/>
    <property type="molecule type" value="Genomic_DNA"/>
</dbReference>
<proteinExistence type="predicted"/>
<reference evidence="2 3" key="1">
    <citation type="submission" date="2016-10" db="EMBL/GenBank/DDBJ databases">
        <authorList>
            <person name="de Groot N.N."/>
        </authorList>
    </citation>
    <scope>NUCLEOTIDE SEQUENCE [LARGE SCALE GENOMIC DNA]</scope>
    <source>
        <strain evidence="2 3">CGMCC 4.3510</strain>
    </source>
</reference>
<organism evidence="2 3">
    <name type="scientific">Actinacidiphila alni</name>
    <dbReference type="NCBI Taxonomy" id="380248"/>
    <lineage>
        <taxon>Bacteria</taxon>
        <taxon>Bacillati</taxon>
        <taxon>Actinomycetota</taxon>
        <taxon>Actinomycetes</taxon>
        <taxon>Kitasatosporales</taxon>
        <taxon>Streptomycetaceae</taxon>
        <taxon>Actinacidiphila</taxon>
    </lineage>
</organism>
<dbReference type="Proteomes" id="UP000199323">
    <property type="component" value="Unassembled WGS sequence"/>
</dbReference>
<accession>A0A1I1WV62</accession>
<evidence type="ECO:0000313" key="2">
    <source>
        <dbReference type="EMBL" id="SFD97353.1"/>
    </source>
</evidence>
<keyword evidence="3" id="KW-1185">Reference proteome</keyword>
<feature type="transmembrane region" description="Helical" evidence="1">
    <location>
        <begin position="6"/>
        <end position="26"/>
    </location>
</feature>
<keyword evidence="1" id="KW-0472">Membrane</keyword>
<keyword evidence="1" id="KW-0812">Transmembrane</keyword>
<dbReference type="AlphaFoldDB" id="A0A1I1WV62"/>
<gene>
    <name evidence="2" type="ORF">SAMN05216251_10113</name>
</gene>
<keyword evidence="1" id="KW-1133">Transmembrane helix</keyword>
<sequence length="45" mass="4494">MAYSVIIGVVIVALVVACVVGSFWSAGSPIAVRRRHQQGPGGGAG</sequence>
<evidence type="ECO:0000256" key="1">
    <source>
        <dbReference type="SAM" id="Phobius"/>
    </source>
</evidence>